<proteinExistence type="predicted"/>
<dbReference type="HOGENOM" id="CLU_000315_21_3_10"/>
<dbReference type="RefSeq" id="WP_008508455.1">
    <property type="nucleotide sequence ID" value="NZ_CM001403.1"/>
</dbReference>
<dbReference type="Pfam" id="PF00176">
    <property type="entry name" value="SNF2-rel_dom"/>
    <property type="match status" value="1"/>
</dbReference>
<dbReference type="Gene3D" id="3.40.50.300">
    <property type="entry name" value="P-loop containing nucleotide triphosphate hydrolases"/>
    <property type="match status" value="1"/>
</dbReference>
<dbReference type="SMART" id="SM00487">
    <property type="entry name" value="DEXDc"/>
    <property type="match status" value="1"/>
</dbReference>
<dbReference type="eggNOG" id="COG0553">
    <property type="taxonomic scope" value="Bacteria"/>
</dbReference>
<dbReference type="PROSITE" id="PS51194">
    <property type="entry name" value="HELICASE_CTER"/>
    <property type="match status" value="1"/>
</dbReference>
<keyword evidence="5" id="KW-1185">Reference proteome</keyword>
<accession>H1Y014</accession>
<feature type="domain" description="Helicase ATP-binding" evidence="2">
    <location>
        <begin position="495"/>
        <end position="654"/>
    </location>
</feature>
<evidence type="ECO:0000313" key="4">
    <source>
        <dbReference type="EMBL" id="EHQ27856.1"/>
    </source>
</evidence>
<dbReference type="SUPFAM" id="SSF52540">
    <property type="entry name" value="P-loop containing nucleoside triphosphate hydrolases"/>
    <property type="match status" value="2"/>
</dbReference>
<dbReference type="OrthoDB" id="9760715at2"/>
<dbReference type="SMART" id="SM00490">
    <property type="entry name" value="HELICc"/>
    <property type="match status" value="1"/>
</dbReference>
<evidence type="ECO:0000259" key="3">
    <source>
        <dbReference type="PROSITE" id="PS51194"/>
    </source>
</evidence>
<sequence>MILLSPQKLSADGMVLASFEVVKSPKSIDYKVTEFNNVELRRRFATQPKAIKDILQVFTKTGIAALKSQLMATYAATQTGKSFEHYFEPTFLREIHQALNILRPFLEETKCYHKIKNASGGIKTSPCTFQNIRPGIQFEVIRKSGRLSMNAAVTLGSHAFALGEINRSHFLLEKDDRYYLLAYKDYQTLEWLNSKLVTDAGKDEVAFRKTVLSKLEENYKINRAILGGNTISSKPESQVMVNELNDTFLMLTPQWLYEGFLLEGGFKDSSEVFKNGESYTIKRDQVAEDELRQFLRGLHPSFEKQNNGYFFLPFAEAGKKNWFLKAYRSMLDMNIAVTGMDLLKHFRFSGHRPVTTMEINNGENEHEICLLMRVSFGDEAIPLLTLQRILLSGQHIILLADDSLGVLDENWLQQYGDVLRLGRIKDNEIRIERWMAVTEQHNTDQTALLKPALSDDWWNLWDRWLADEQPVFELPATIQVEQLRPYQQKGFEWLVLLSRLRAGACLADDMGLGKTLQTICFLAHQLEQYPGMKHLVAGPASLIYNWQQEFKKFAPGLRIHVYYGSARNAGDLQAGAYDVVITSLGTLRVDIDELEKLSFCVAVVDESHQIKNPYALTTKAVNRISAVTRIALSGTPIMNNTVDLYSQLNFVVPGMFGSHEFFKHNFAEPIDRDQDPVKIKSLQKLTAPFILRRTKEQVAPDLPEKTELILWCDMGAQQRDHYDQVREQIRSSIFLEIEQEGFDKSKLTIIQGITRLRQVCNSPLLLQHEGFWCPDSVKTEVLVDELLNNLKGHKVLVFSQFTKMLDLLAKQLEELKLDFFHFDGQTPSKQRMEMVNSFQEEGNTTNIFLISLMAGNMGLNLTAADYVILFDPWWNTAVEQQAIDRTHRIGQTKKVFAYKMICRDTIEEKIINLQEKKKSLSDSLIGGEDSFVKNLTMTDLEYLLK</sequence>
<dbReference type="InterPro" id="IPR001650">
    <property type="entry name" value="Helicase_C-like"/>
</dbReference>
<dbReference type="GO" id="GO:0016787">
    <property type="term" value="F:hydrolase activity"/>
    <property type="evidence" value="ECO:0007669"/>
    <property type="project" value="UniProtKB-KW"/>
</dbReference>
<dbReference type="PROSITE" id="PS51192">
    <property type="entry name" value="HELICASE_ATP_BIND_1"/>
    <property type="match status" value="1"/>
</dbReference>
<dbReference type="InterPro" id="IPR038718">
    <property type="entry name" value="SNF2-like_sf"/>
</dbReference>
<evidence type="ECO:0000256" key="1">
    <source>
        <dbReference type="ARBA" id="ARBA00022801"/>
    </source>
</evidence>
<name>H1Y014_9SPHI</name>
<reference evidence="4" key="1">
    <citation type="submission" date="2011-09" db="EMBL/GenBank/DDBJ databases">
        <title>The permanent draft genome of Mucilaginibacter paludis DSM 18603.</title>
        <authorList>
            <consortium name="US DOE Joint Genome Institute (JGI-PGF)"/>
            <person name="Lucas S."/>
            <person name="Han J."/>
            <person name="Lapidus A."/>
            <person name="Bruce D."/>
            <person name="Goodwin L."/>
            <person name="Pitluck S."/>
            <person name="Peters L."/>
            <person name="Kyrpides N."/>
            <person name="Mavromatis K."/>
            <person name="Ivanova N."/>
            <person name="Mikhailova N."/>
            <person name="Held B."/>
            <person name="Detter J.C."/>
            <person name="Tapia R."/>
            <person name="Han C."/>
            <person name="Land M."/>
            <person name="Hauser L."/>
            <person name="Markowitz V."/>
            <person name="Cheng J.-F."/>
            <person name="Hugenholtz P."/>
            <person name="Woyke T."/>
            <person name="Wu D."/>
            <person name="Tindall B."/>
            <person name="Brambilla E."/>
            <person name="Klenk H.-P."/>
            <person name="Eisen J.A."/>
        </authorList>
    </citation>
    <scope>NUCLEOTIDE SEQUENCE [LARGE SCALE GENOMIC DNA]</scope>
    <source>
        <strain evidence="4">DSM 18603</strain>
    </source>
</reference>
<dbReference type="PANTHER" id="PTHR10799">
    <property type="entry name" value="SNF2/RAD54 HELICASE FAMILY"/>
    <property type="match status" value="1"/>
</dbReference>
<dbReference type="STRING" id="714943.Mucpa_3758"/>
<gene>
    <name evidence="4" type="ORF">Mucpa_3758</name>
</gene>
<keyword evidence="1" id="KW-0378">Hydrolase</keyword>
<dbReference type="AlphaFoldDB" id="H1Y014"/>
<dbReference type="InterPro" id="IPR000330">
    <property type="entry name" value="SNF2_N"/>
</dbReference>
<dbReference type="Gene3D" id="3.40.50.10810">
    <property type="entry name" value="Tandem AAA-ATPase domain"/>
    <property type="match status" value="1"/>
</dbReference>
<dbReference type="InterPro" id="IPR049730">
    <property type="entry name" value="SNF2/RAD54-like_C"/>
</dbReference>
<protein>
    <submittedName>
        <fullName evidence="4">SNF2-related protein</fullName>
    </submittedName>
</protein>
<dbReference type="Proteomes" id="UP000002774">
    <property type="component" value="Chromosome"/>
</dbReference>
<dbReference type="GO" id="GO:0005524">
    <property type="term" value="F:ATP binding"/>
    <property type="evidence" value="ECO:0007669"/>
    <property type="project" value="InterPro"/>
</dbReference>
<organism evidence="4 5">
    <name type="scientific">Mucilaginibacter paludis DSM 18603</name>
    <dbReference type="NCBI Taxonomy" id="714943"/>
    <lineage>
        <taxon>Bacteria</taxon>
        <taxon>Pseudomonadati</taxon>
        <taxon>Bacteroidota</taxon>
        <taxon>Sphingobacteriia</taxon>
        <taxon>Sphingobacteriales</taxon>
        <taxon>Sphingobacteriaceae</taxon>
        <taxon>Mucilaginibacter</taxon>
    </lineage>
</organism>
<dbReference type="Pfam" id="PF00271">
    <property type="entry name" value="Helicase_C"/>
    <property type="match status" value="1"/>
</dbReference>
<dbReference type="EMBL" id="CM001403">
    <property type="protein sequence ID" value="EHQ27856.1"/>
    <property type="molecule type" value="Genomic_DNA"/>
</dbReference>
<evidence type="ECO:0000313" key="5">
    <source>
        <dbReference type="Proteomes" id="UP000002774"/>
    </source>
</evidence>
<dbReference type="CDD" id="cd18793">
    <property type="entry name" value="SF2_C_SNF"/>
    <property type="match status" value="1"/>
</dbReference>
<evidence type="ECO:0000259" key="2">
    <source>
        <dbReference type="PROSITE" id="PS51192"/>
    </source>
</evidence>
<dbReference type="InterPro" id="IPR027417">
    <property type="entry name" value="P-loop_NTPase"/>
</dbReference>
<feature type="domain" description="Helicase C-terminal" evidence="3">
    <location>
        <begin position="782"/>
        <end position="936"/>
    </location>
</feature>
<dbReference type="InterPro" id="IPR014001">
    <property type="entry name" value="Helicase_ATP-bd"/>
</dbReference>